<name>A0A517RF84_9PLAN</name>
<dbReference type="EMBL" id="CP036269">
    <property type="protein sequence ID" value="QDT42537.1"/>
    <property type="molecule type" value="Genomic_DNA"/>
</dbReference>
<dbReference type="SUPFAM" id="SSF48452">
    <property type="entry name" value="TPR-like"/>
    <property type="match status" value="1"/>
</dbReference>
<keyword evidence="2" id="KW-1185">Reference proteome</keyword>
<gene>
    <name evidence="1" type="ORF">Pan241w_26220</name>
</gene>
<evidence type="ECO:0000313" key="2">
    <source>
        <dbReference type="Proteomes" id="UP000317171"/>
    </source>
</evidence>
<dbReference type="KEGG" id="gaz:Pan241w_26220"/>
<dbReference type="Proteomes" id="UP000317171">
    <property type="component" value="Chromosome"/>
</dbReference>
<dbReference type="Gene3D" id="1.25.40.10">
    <property type="entry name" value="Tetratricopeptide repeat domain"/>
    <property type="match status" value="1"/>
</dbReference>
<accession>A0A517RF84</accession>
<dbReference type="AlphaFoldDB" id="A0A517RF84"/>
<dbReference type="InterPro" id="IPR019734">
    <property type="entry name" value="TPR_rpt"/>
</dbReference>
<protein>
    <recommendedName>
        <fullName evidence="3">Tetratricopeptide repeat protein</fullName>
    </recommendedName>
</protein>
<dbReference type="SMART" id="SM00028">
    <property type="entry name" value="TPR"/>
    <property type="match status" value="3"/>
</dbReference>
<proteinExistence type="predicted"/>
<evidence type="ECO:0000313" key="1">
    <source>
        <dbReference type="EMBL" id="QDT42537.1"/>
    </source>
</evidence>
<dbReference type="InterPro" id="IPR011990">
    <property type="entry name" value="TPR-like_helical_dom_sf"/>
</dbReference>
<sequence>MTPMQLRSYLVIILFLHIFVGERSEAQLITIQAESLQSLQKCIQAPAQIAHVDNWFFEDQAWIWEDWSSMPGVSKQENCRILIDLKDQPPEDLAAHIVRVVKLDNKLAGSKEWKISPHKAPSHYLIQTPNNHNLVGIQHDEWLFCMPAKSLSVNEFEISNIASGFHSLPARKSVLVRLNFKRVPEPLIKMWLGKLNNKLGNILEESVGVSRWVLTLMFADLTKSIREFIRGHEFVQFDAGPLGTDVFKFAITLQPDKKHMNAYNWASNTKSSFSTLFTNDDVVIASTSFSSAKDAGEGQDELSFQEMMKEFDGIGQFLMFVADPKYATFINRMNERFRTLPKSDTELMSCVIAVSGGPEGDKPGFAFGYRNANLPAIVDFMEKELRNLAPNESISSKHDNSTGFYYYSSPFMFDTVLHLAWKEDLIIGGIDDSGRLAIQKIIKQYDGKLKKTPAVQLVYRPIYFDILSANSNIKRFREQSDHYPTLSLAKSLSRKREMLRYAVKNGHDAKITVSVSGGEYLKINFAFGRSVLDWWQAEFQMKQQPHSRPSRIATALDHKEWFSRTIGNELTTDTLLSLSDKQEKLIIERLISYLGSPRHFYSEYQARVYPDIVFLVQSSISGDKDWKRTFFQEILPSADFKKLQRIAMIYGTEVNHLFALDEIRRVRSDFYNSMRKTDDNRAKALSEVQNRLNKIIRLAPTYASAYLLRATVSRVQGNSRGAYQDVSLAVRHSKKYEKAKALFAKADLLLEMKHYMRAKNTYLEAIKNQNEHHSLLLSQEANLLNSVAWLMSTSSDPDVRDGKTAIGLATKACELTKWKSYMYLDTLAAAYADHANFEMAEKWQREAIKLAPETQSDDFQSRLDLYRLKKPFRENSQKNADARGN</sequence>
<reference evidence="1 2" key="1">
    <citation type="submission" date="2019-02" db="EMBL/GenBank/DDBJ databases">
        <title>Deep-cultivation of Planctomycetes and their phenomic and genomic characterization uncovers novel biology.</title>
        <authorList>
            <person name="Wiegand S."/>
            <person name="Jogler M."/>
            <person name="Boedeker C."/>
            <person name="Pinto D."/>
            <person name="Vollmers J."/>
            <person name="Rivas-Marin E."/>
            <person name="Kohn T."/>
            <person name="Peeters S.H."/>
            <person name="Heuer A."/>
            <person name="Rast P."/>
            <person name="Oberbeckmann S."/>
            <person name="Bunk B."/>
            <person name="Jeske O."/>
            <person name="Meyerdierks A."/>
            <person name="Storesund J.E."/>
            <person name="Kallscheuer N."/>
            <person name="Luecker S."/>
            <person name="Lage O.M."/>
            <person name="Pohl T."/>
            <person name="Merkel B.J."/>
            <person name="Hornburger P."/>
            <person name="Mueller R.-W."/>
            <person name="Bruemmer F."/>
            <person name="Labrenz M."/>
            <person name="Spormann A.M."/>
            <person name="Op den Camp H."/>
            <person name="Overmann J."/>
            <person name="Amann R."/>
            <person name="Jetten M.S.M."/>
            <person name="Mascher T."/>
            <person name="Medema M.H."/>
            <person name="Devos D.P."/>
            <person name="Kaster A.-K."/>
            <person name="Ovreas L."/>
            <person name="Rohde M."/>
            <person name="Galperin M.Y."/>
            <person name="Jogler C."/>
        </authorList>
    </citation>
    <scope>NUCLEOTIDE SEQUENCE [LARGE SCALE GENOMIC DNA]</scope>
    <source>
        <strain evidence="1 2">Pan241w</strain>
    </source>
</reference>
<organism evidence="1 2">
    <name type="scientific">Gimesia alba</name>
    <dbReference type="NCBI Taxonomy" id="2527973"/>
    <lineage>
        <taxon>Bacteria</taxon>
        <taxon>Pseudomonadati</taxon>
        <taxon>Planctomycetota</taxon>
        <taxon>Planctomycetia</taxon>
        <taxon>Planctomycetales</taxon>
        <taxon>Planctomycetaceae</taxon>
        <taxon>Gimesia</taxon>
    </lineage>
</organism>
<dbReference type="OrthoDB" id="250076at2"/>
<evidence type="ECO:0008006" key="3">
    <source>
        <dbReference type="Google" id="ProtNLM"/>
    </source>
</evidence>
<dbReference type="RefSeq" id="WP_145215946.1">
    <property type="nucleotide sequence ID" value="NZ_CP036269.1"/>
</dbReference>